<gene>
    <name evidence="2 4" type="ORF">BDZ99DRAFT_574114</name>
</gene>
<evidence type="ECO:0000313" key="3">
    <source>
        <dbReference type="Proteomes" id="UP000504636"/>
    </source>
</evidence>
<dbReference type="PANTHER" id="PTHR33488:SF2">
    <property type="entry name" value="EARLY ENDOSOME ANTIGEN 1-LIKE"/>
    <property type="match status" value="1"/>
</dbReference>
<reference evidence="2 4" key="1">
    <citation type="journal article" date="2020" name="Stud. Mycol.">
        <title>101 Dothideomycetes genomes: a test case for predicting lifestyles and emergence of pathogens.</title>
        <authorList>
            <person name="Haridas S."/>
            <person name="Albert R."/>
            <person name="Binder M."/>
            <person name="Bloem J."/>
            <person name="Labutti K."/>
            <person name="Salamov A."/>
            <person name="Andreopoulos B."/>
            <person name="Baker S."/>
            <person name="Barry K."/>
            <person name="Bills G."/>
            <person name="Bluhm B."/>
            <person name="Cannon C."/>
            <person name="Castanera R."/>
            <person name="Culley D."/>
            <person name="Daum C."/>
            <person name="Ezra D."/>
            <person name="Gonzalez J."/>
            <person name="Henrissat B."/>
            <person name="Kuo A."/>
            <person name="Liang C."/>
            <person name="Lipzen A."/>
            <person name="Lutzoni F."/>
            <person name="Magnuson J."/>
            <person name="Mondo S."/>
            <person name="Nolan M."/>
            <person name="Ohm R."/>
            <person name="Pangilinan J."/>
            <person name="Park H.-J."/>
            <person name="Ramirez L."/>
            <person name="Alfaro M."/>
            <person name="Sun H."/>
            <person name="Tritt A."/>
            <person name="Yoshinaga Y."/>
            <person name="Zwiers L.-H."/>
            <person name="Turgeon B."/>
            <person name="Goodwin S."/>
            <person name="Spatafora J."/>
            <person name="Crous P."/>
            <person name="Grigoriev I."/>
        </authorList>
    </citation>
    <scope>NUCLEOTIDE SEQUENCE</scope>
    <source>
        <strain evidence="2 4">CBS 304.34</strain>
    </source>
</reference>
<name>A0A6A6YCS6_9PEZI</name>
<protein>
    <submittedName>
        <fullName evidence="2 4">Uncharacterized protein</fullName>
    </submittedName>
</protein>
<feature type="region of interest" description="Disordered" evidence="1">
    <location>
        <begin position="183"/>
        <end position="228"/>
    </location>
</feature>
<dbReference type="Proteomes" id="UP000504636">
    <property type="component" value="Unplaced"/>
</dbReference>
<evidence type="ECO:0000313" key="4">
    <source>
        <dbReference type="RefSeq" id="XP_033572788.1"/>
    </source>
</evidence>
<dbReference type="EMBL" id="MU003708">
    <property type="protein sequence ID" value="KAF2805824.1"/>
    <property type="molecule type" value="Genomic_DNA"/>
</dbReference>
<accession>A0A6A6YCS6</accession>
<keyword evidence="3" id="KW-1185">Reference proteome</keyword>
<evidence type="ECO:0000256" key="1">
    <source>
        <dbReference type="SAM" id="MobiDB-lite"/>
    </source>
</evidence>
<dbReference type="GeneID" id="54469240"/>
<dbReference type="PANTHER" id="PTHR33488">
    <property type="entry name" value="ZGC:162509"/>
    <property type="match status" value="1"/>
</dbReference>
<dbReference type="AlphaFoldDB" id="A0A6A6YCS6"/>
<proteinExistence type="predicted"/>
<organism evidence="2">
    <name type="scientific">Mytilinidion resinicola</name>
    <dbReference type="NCBI Taxonomy" id="574789"/>
    <lineage>
        <taxon>Eukaryota</taxon>
        <taxon>Fungi</taxon>
        <taxon>Dikarya</taxon>
        <taxon>Ascomycota</taxon>
        <taxon>Pezizomycotina</taxon>
        <taxon>Dothideomycetes</taxon>
        <taxon>Pleosporomycetidae</taxon>
        <taxon>Mytilinidiales</taxon>
        <taxon>Mytilinidiaceae</taxon>
        <taxon>Mytilinidion</taxon>
    </lineage>
</organism>
<evidence type="ECO:0000313" key="2">
    <source>
        <dbReference type="EMBL" id="KAF2805824.1"/>
    </source>
</evidence>
<dbReference type="OrthoDB" id="5406275at2759"/>
<reference evidence="4" key="2">
    <citation type="submission" date="2020-04" db="EMBL/GenBank/DDBJ databases">
        <authorList>
            <consortium name="NCBI Genome Project"/>
        </authorList>
    </citation>
    <scope>NUCLEOTIDE SEQUENCE</scope>
    <source>
        <strain evidence="4">CBS 304.34</strain>
    </source>
</reference>
<sequence>MTGTQPLLPEKDSEEAEMIVASHVEDAEVQFRGVLTSDWSNTLCAAPIAIGILGECMLVSSVKAAKMVTIDNPHLESKRLTTNLLHIFQTGRSAFLEAQVGMATISAYANQVGSPNGVINKIVMRLGRPKTALNEKNLKNDLKSLKSKALNCAIEASNIYESFKKWSKDTDTLWRAVHDKEAENLDAQRKKREEAEELERKKAEAKKAEEDAQHKAAEQKKKRDKAGQLHKEFNEDGVSALNMHAGAAISFINPTLGWGIMGLTMLCSWGVEKNALDAEALYEEQMQRVRDIEFAETKLAKDMEILMSDRSGLVDAEKVLGDAIGRLMDLQDQIQKLLLFFISIVKVVEIVINHYEKDYLPKLEDDVAPENEEEAAELREEILAEAVKVKIHFATIQHIAGAYVELSDKHIVGGFKEIGELGLSDSSITTESRKLKELQLKEYKSRSSASVRETSQRAQLELRGTLKTIVEGSAGGILIKRNGVV</sequence>
<reference evidence="4" key="3">
    <citation type="submission" date="2025-04" db="UniProtKB">
        <authorList>
            <consortium name="RefSeq"/>
        </authorList>
    </citation>
    <scope>IDENTIFICATION</scope>
    <source>
        <strain evidence="4">CBS 304.34</strain>
    </source>
</reference>
<dbReference type="RefSeq" id="XP_033572788.1">
    <property type="nucleotide sequence ID" value="XM_033728347.1"/>
</dbReference>